<dbReference type="RefSeq" id="WP_011493805.1">
    <property type="nucleotide sequence ID" value="NC_007953.1"/>
</dbReference>
<accession>Q13H90</accession>
<dbReference type="PANTHER" id="PTHR42796">
    <property type="entry name" value="FUMARYLACETOACETATE HYDROLASE DOMAIN-CONTAINING PROTEIN 2A-RELATED"/>
    <property type="match status" value="1"/>
</dbReference>
<dbReference type="STRING" id="266265.Bxe_C0651"/>
<feature type="domain" description="Fumarylacetoacetase-like C-terminal" evidence="4">
    <location>
        <begin position="70"/>
        <end position="276"/>
    </location>
</feature>
<dbReference type="PATRIC" id="fig|266265.5.peg.8415"/>
<comment type="cofactor">
    <cofactor evidence="1">
        <name>Mg(2+)</name>
        <dbReference type="ChEBI" id="CHEBI:18420"/>
    </cofactor>
</comment>
<gene>
    <name evidence="6" type="ORF">Bxe_C0651</name>
</gene>
<keyword evidence="3" id="KW-0479">Metal-binding</keyword>
<evidence type="ECO:0000256" key="1">
    <source>
        <dbReference type="ARBA" id="ARBA00001946"/>
    </source>
</evidence>
<dbReference type="OrthoDB" id="9805307at2"/>
<dbReference type="AlphaFoldDB" id="Q13H90"/>
<evidence type="ECO:0000313" key="6">
    <source>
        <dbReference type="EMBL" id="ABE36549.1"/>
    </source>
</evidence>
<dbReference type="InterPro" id="IPR011234">
    <property type="entry name" value="Fumarylacetoacetase-like_C"/>
</dbReference>
<reference evidence="6 7" key="1">
    <citation type="journal article" date="2006" name="Proc. Natl. Acad. Sci. U.S.A.">
        <title>Burkholderia xenovorans LB400 harbors a multi-replicon, 9.73-Mbp genome shaped for versatility.</title>
        <authorList>
            <person name="Chain P.S."/>
            <person name="Denef V.J."/>
            <person name="Konstantinidis K.T."/>
            <person name="Vergez L.M."/>
            <person name="Agullo L."/>
            <person name="Reyes V.L."/>
            <person name="Hauser L."/>
            <person name="Cordova M."/>
            <person name="Gomez L."/>
            <person name="Gonzalez M."/>
            <person name="Land M."/>
            <person name="Lao V."/>
            <person name="Larimer F."/>
            <person name="LiPuma J.J."/>
            <person name="Mahenthiralingam E."/>
            <person name="Malfatti S.A."/>
            <person name="Marx C.J."/>
            <person name="Parnell J.J."/>
            <person name="Ramette A."/>
            <person name="Richardson P."/>
            <person name="Seeger M."/>
            <person name="Smith D."/>
            <person name="Spilker T."/>
            <person name="Sul W.J."/>
            <person name="Tsoi T.V."/>
            <person name="Ulrich L.E."/>
            <person name="Zhulin I.B."/>
            <person name="Tiedje J.M."/>
        </authorList>
    </citation>
    <scope>NUCLEOTIDE SEQUENCE [LARGE SCALE GENOMIC DNA]</scope>
    <source>
        <strain evidence="6 7">LB400</strain>
    </source>
</reference>
<proteinExistence type="inferred from homology"/>
<evidence type="ECO:0000259" key="4">
    <source>
        <dbReference type="Pfam" id="PF01557"/>
    </source>
</evidence>
<dbReference type="KEGG" id="bxe:Bxe_C0651"/>
<dbReference type="GO" id="GO:0016787">
    <property type="term" value="F:hydrolase activity"/>
    <property type="evidence" value="ECO:0007669"/>
    <property type="project" value="UniProtKB-KW"/>
</dbReference>
<dbReference type="InterPro" id="IPR036663">
    <property type="entry name" value="Fumarylacetoacetase_C_sf"/>
</dbReference>
<protein>
    <submittedName>
        <fullName evidence="6">Fumarylacetoacetate (FAA) hydrolase</fullName>
    </submittedName>
</protein>
<dbReference type="eggNOG" id="COG0179">
    <property type="taxonomic scope" value="Bacteria"/>
</dbReference>
<keyword evidence="6" id="KW-0378">Hydrolase</keyword>
<dbReference type="Pfam" id="PF10370">
    <property type="entry name" value="Rv2993c-like_N"/>
    <property type="match status" value="1"/>
</dbReference>
<sequence length="278" mass="30562">MKLLRCENGDVSFWGVLENSGSTVRPISGRFAEWAPALTRSLDMETLVFSGEAVPLERIRLLPPIERTSKVVVAGANYMKHLTDFGLERPKQPFAFLKSYGALIGANDPIQYPPLTHELDHEVELVAVVGADRVDPQCPMAAVLGFTVGNDVSARDLQRSGPAGIGMDLFSAKSLDQTTGVGPWIVTRDEFPTELPDLRLTLRVNGEIRQDSFTSRMIWSVPELLHFINARCRFECGDILFTGTPERTGEGHISYLNPGDVVEAEIEGIGKIRNVVNG</sequence>
<organism evidence="6 7">
    <name type="scientific">Paraburkholderia xenovorans (strain LB400)</name>
    <dbReference type="NCBI Taxonomy" id="266265"/>
    <lineage>
        <taxon>Bacteria</taxon>
        <taxon>Pseudomonadati</taxon>
        <taxon>Pseudomonadota</taxon>
        <taxon>Betaproteobacteria</taxon>
        <taxon>Burkholderiales</taxon>
        <taxon>Burkholderiaceae</taxon>
        <taxon>Paraburkholderia</taxon>
    </lineage>
</organism>
<dbReference type="GO" id="GO:0046872">
    <property type="term" value="F:metal ion binding"/>
    <property type="evidence" value="ECO:0007669"/>
    <property type="project" value="UniProtKB-KW"/>
</dbReference>
<dbReference type="InterPro" id="IPR018833">
    <property type="entry name" value="Rv2993c-like_N"/>
</dbReference>
<dbReference type="KEGG" id="bxb:DR64_7793"/>
<dbReference type="InterPro" id="IPR051121">
    <property type="entry name" value="FAH"/>
</dbReference>
<evidence type="ECO:0000256" key="2">
    <source>
        <dbReference type="ARBA" id="ARBA00010211"/>
    </source>
</evidence>
<evidence type="ECO:0000256" key="3">
    <source>
        <dbReference type="ARBA" id="ARBA00022723"/>
    </source>
</evidence>
<dbReference type="GO" id="GO:0044281">
    <property type="term" value="P:small molecule metabolic process"/>
    <property type="evidence" value="ECO:0007669"/>
    <property type="project" value="UniProtKB-ARBA"/>
</dbReference>
<dbReference type="Gene3D" id="3.90.850.10">
    <property type="entry name" value="Fumarylacetoacetase-like, C-terminal domain"/>
    <property type="match status" value="1"/>
</dbReference>
<dbReference type="Proteomes" id="UP000001817">
    <property type="component" value="Chromosome 3"/>
</dbReference>
<comment type="similarity">
    <text evidence="2">Belongs to the FAH family.</text>
</comment>
<dbReference type="Pfam" id="PF01557">
    <property type="entry name" value="FAA_hydrolase"/>
    <property type="match status" value="1"/>
</dbReference>
<dbReference type="EMBL" id="CP000272">
    <property type="protein sequence ID" value="ABE36549.1"/>
    <property type="molecule type" value="Genomic_DNA"/>
</dbReference>
<evidence type="ECO:0000313" key="7">
    <source>
        <dbReference type="Proteomes" id="UP000001817"/>
    </source>
</evidence>
<evidence type="ECO:0000259" key="5">
    <source>
        <dbReference type="Pfam" id="PF10370"/>
    </source>
</evidence>
<dbReference type="SUPFAM" id="SSF56529">
    <property type="entry name" value="FAH"/>
    <property type="match status" value="1"/>
</dbReference>
<keyword evidence="7" id="KW-1185">Reference proteome</keyword>
<dbReference type="PANTHER" id="PTHR42796:SF4">
    <property type="entry name" value="FUMARYLACETOACETATE HYDROLASE DOMAIN-CONTAINING PROTEIN 2A"/>
    <property type="match status" value="1"/>
</dbReference>
<feature type="domain" description="Rv2993c-like N-terminal" evidence="5">
    <location>
        <begin position="1"/>
        <end position="64"/>
    </location>
</feature>
<name>Q13H90_PARXL</name>